<evidence type="ECO:0000256" key="4">
    <source>
        <dbReference type="ARBA" id="ARBA00023136"/>
    </source>
</evidence>
<evidence type="ECO:0000313" key="8">
    <source>
        <dbReference type="Proteomes" id="UP000000366"/>
    </source>
</evidence>
<keyword evidence="8" id="KW-1185">Reference proteome</keyword>
<dbReference type="Proteomes" id="UP000000366">
    <property type="component" value="Plasmid RPME01"/>
</dbReference>
<evidence type="ECO:0000256" key="5">
    <source>
        <dbReference type="SAM" id="Phobius"/>
    </source>
</evidence>
<feature type="transmembrane region" description="Helical" evidence="5">
    <location>
        <begin position="35"/>
        <end position="60"/>
    </location>
</feature>
<evidence type="ECO:0000313" key="7">
    <source>
        <dbReference type="EMBL" id="ABM96894.1"/>
    </source>
</evidence>
<dbReference type="EMBL" id="CP000556">
    <property type="protein sequence ID" value="ABM96894.1"/>
    <property type="molecule type" value="Genomic_DNA"/>
</dbReference>
<dbReference type="RefSeq" id="WP_011831509.1">
    <property type="nucleotide sequence ID" value="NC_008826.1"/>
</dbReference>
<name>A2SMV5_METPP</name>
<keyword evidence="3 5" id="KW-1133">Transmembrane helix</keyword>
<proteinExistence type="predicted"/>
<evidence type="ECO:0000256" key="2">
    <source>
        <dbReference type="ARBA" id="ARBA00022692"/>
    </source>
</evidence>
<evidence type="ECO:0000259" key="6">
    <source>
        <dbReference type="Pfam" id="PF06271"/>
    </source>
</evidence>
<keyword evidence="4 5" id="KW-0472">Membrane</keyword>
<protein>
    <recommendedName>
        <fullName evidence="6">RDD domain-containing protein</fullName>
    </recommendedName>
</protein>
<dbReference type="InterPro" id="IPR010432">
    <property type="entry name" value="RDD"/>
</dbReference>
<keyword evidence="7" id="KW-0614">Plasmid</keyword>
<keyword evidence="2 5" id="KW-0812">Transmembrane</keyword>
<dbReference type="AlphaFoldDB" id="A2SMV5"/>
<comment type="subcellular location">
    <subcellularLocation>
        <location evidence="1">Membrane</location>
        <topology evidence="1">Multi-pass membrane protein</topology>
    </subcellularLocation>
</comment>
<dbReference type="eggNOG" id="COG1714">
    <property type="taxonomic scope" value="Bacteria"/>
</dbReference>
<dbReference type="Pfam" id="PF06271">
    <property type="entry name" value="RDD"/>
    <property type="match status" value="1"/>
</dbReference>
<evidence type="ECO:0000256" key="1">
    <source>
        <dbReference type="ARBA" id="ARBA00004141"/>
    </source>
</evidence>
<sequence length="157" mass="16420">MKTTATLPYAGLWRRIAAATFDGGLGLTISLGITFIFGVVFGTAGLYSAVAMSALLWWLYSAGMESSDLQATLGGRIFSTRVSSLEGGRIGFWRASLRQAVRIGAVLAVLAAEEFAGGRAASTVVFVLSVTAFAVAAALPRRQALFDLAAKTVVTTH</sequence>
<dbReference type="KEGG" id="mpt:Mpe_B0115"/>
<reference evidence="7 8" key="1">
    <citation type="journal article" date="2007" name="J. Bacteriol.">
        <title>Whole-genome analysis of the methyl tert-butyl ether-degrading beta-proteobacterium Methylibium petroleiphilum PM1.</title>
        <authorList>
            <person name="Kane S.R."/>
            <person name="Chakicherla A.Y."/>
            <person name="Chain P.S.G."/>
            <person name="Schmidt R."/>
            <person name="Shin M.W."/>
            <person name="Legler T.C."/>
            <person name="Scow K.M."/>
            <person name="Larimer F.W."/>
            <person name="Lucas S.M."/>
            <person name="Richardson P.M."/>
            <person name="Hristova K.R."/>
        </authorList>
    </citation>
    <scope>NUCLEOTIDE SEQUENCE [LARGE SCALE GENOMIC DNA]</scope>
    <source>
        <strain evidence="8">ATCC BAA-1232 / LMG 22953 / PM1</strain>
        <plasmid evidence="7 8">RPME01</plasmid>
    </source>
</reference>
<evidence type="ECO:0000256" key="3">
    <source>
        <dbReference type="ARBA" id="ARBA00022989"/>
    </source>
</evidence>
<geneLocation type="plasmid" evidence="7 8">
    <name>RPME01</name>
</geneLocation>
<accession>A2SMV5</accession>
<feature type="domain" description="RDD" evidence="6">
    <location>
        <begin position="9"/>
        <end position="151"/>
    </location>
</feature>
<dbReference type="HOGENOM" id="CLU_1675833_0_0_4"/>
<organism evidence="7 8">
    <name type="scientific">Methylibium petroleiphilum (strain ATCC BAA-1232 / LMG 22953 / PM1)</name>
    <dbReference type="NCBI Taxonomy" id="420662"/>
    <lineage>
        <taxon>Bacteria</taxon>
        <taxon>Pseudomonadati</taxon>
        <taxon>Pseudomonadota</taxon>
        <taxon>Betaproteobacteria</taxon>
        <taxon>Burkholderiales</taxon>
        <taxon>Sphaerotilaceae</taxon>
        <taxon>Methylibium</taxon>
    </lineage>
</organism>
<feature type="transmembrane region" description="Helical" evidence="5">
    <location>
        <begin position="120"/>
        <end position="139"/>
    </location>
</feature>
<dbReference type="GO" id="GO:0016020">
    <property type="term" value="C:membrane"/>
    <property type="evidence" value="ECO:0007669"/>
    <property type="project" value="UniProtKB-SubCell"/>
</dbReference>
<gene>
    <name evidence="7" type="ordered locus">Mpe_B0115</name>
</gene>